<name>A0A1W5PVL9_9VIRU</name>
<reference evidence="1 2" key="1">
    <citation type="submission" date="2015-11" db="EMBL/GenBank/DDBJ databases">
        <title>Gut virome of resus macaques with acute and chronic diarrhea versus healthy controlls.</title>
        <authorList>
            <person name="Kapusinszky B."/>
            <person name="Ardeshir A."/>
            <person name="Mulvaney U."/>
            <person name="Deng X."/>
            <person name="Delwart E.L."/>
        </authorList>
    </citation>
    <scope>NUCLEOTIDE SEQUENCE [LARGE SCALE GENOMIC DNA]</scope>
    <source>
        <strain evidence="1">Cg5878</strain>
    </source>
</reference>
<sequence>MLPEGLTAEGTIEGDRVVSVRVSETYDLSTQVGKMGIVGIHTPIGTLVERMWSGLVRQYGKFRFKSCDVAMACASMLPADPLQIGVEAGAIAPQDMFNPILYKAVSNDTMNTFLQYIQGQAIFNTGSTSGKIVNFGSVIGVNDSDFKTPGDAPTSIDQFQMYYGLLSDPSGWRKAMPQSGLVMRGLRPLVYNVVSSYGLNEASGAGVTGAPKNDIKSNQFIGDTRYTAAGARAATNGSDAQLPDVVSGGQNVYQDNPVFGSFKGRSQPMPWINTKFWPSAVGNSDGSMITETESTNKDATLQSNVGRVPPAYVGLIVLPPAKLNQLYYRIKVTWTIEFSELQSNLAVSNWQGIAKFGSLSYATDYAAQSKSMDSIAGMVDTSDADVEKIMEGA</sequence>
<accession>A0A1W5PVL9</accession>
<proteinExistence type="predicted"/>
<evidence type="ECO:0000313" key="1">
    <source>
        <dbReference type="EMBL" id="APG55825.1"/>
    </source>
</evidence>
<dbReference type="EMBL" id="KU043430">
    <property type="protein sequence ID" value="APG55825.1"/>
    <property type="molecule type" value="Genomic_DNA"/>
</dbReference>
<organism evidence="1 2">
    <name type="scientific">Macaca mulatta feces associated virus 4</name>
    <dbReference type="NCBI Taxonomy" id="2499226"/>
    <lineage>
        <taxon>Viruses</taxon>
        <taxon>Monodnaviria</taxon>
        <taxon>Shotokuvirae</taxon>
        <taxon>Cressdnaviricota</taxon>
        <taxon>Arfiviricetes</taxon>
        <taxon>Cremevirales</taxon>
        <taxon>Smacoviridae</taxon>
        <taxon>Porprismacovirus</taxon>
        <taxon>Porprismacovirus macas2</taxon>
    </lineage>
</organism>
<protein>
    <submittedName>
        <fullName evidence="1">Cap</fullName>
    </submittedName>
</protein>
<dbReference type="Proteomes" id="UP000287638">
    <property type="component" value="Segment"/>
</dbReference>
<evidence type="ECO:0000313" key="2">
    <source>
        <dbReference type="Proteomes" id="UP000287638"/>
    </source>
</evidence>
<dbReference type="Pfam" id="PF23784">
    <property type="entry name" value="Smaco_capsid"/>
    <property type="match status" value="1"/>
</dbReference>
<dbReference type="InterPro" id="IPR057000">
    <property type="entry name" value="Smaco_capsid"/>
</dbReference>